<dbReference type="InterPro" id="IPR001119">
    <property type="entry name" value="SLH_dom"/>
</dbReference>
<keyword evidence="1" id="KW-0677">Repeat</keyword>
<reference evidence="4" key="1">
    <citation type="submission" date="2017-02" db="EMBL/GenBank/DDBJ databases">
        <authorList>
            <person name="Varghese N."/>
            <person name="Submissions S."/>
        </authorList>
    </citation>
    <scope>NUCLEOTIDE SEQUENCE [LARGE SCALE GENOMIC DNA]</scope>
    <source>
        <strain evidence="4">M1</strain>
    </source>
</reference>
<dbReference type="AlphaFoldDB" id="A0A1T5JZC6"/>
<sequence>MKKTNKILVALVTVTALLLTNTIGVLALQSFTDVGDGHWAKEYIEKMESKQVVAGYPDATFKPAENVSKLAAITMIFRTIKAAGKLENVNLNSLLQRYSMVLHRFNIPTRYSWAEEAVAFALEEDILEEYELQGFFKPDGTLENVKRAEVSVFLGKALNNYLKEDLRGNIIVFGFNDTDFISTTAAPYVDLLVKKDIVSGDENNNFNPNKPINRAGAAKMFSLAYDILDDIKIDLEDEDEDEEYDERELSTEEGKIVVVVEDNNSIVVEDDDGDKNIYKIEDDTEILIGGRRADIDDLKEKQEIELFLDDDNVVVKVEVGQSLSDSDAEIYNVIDMGRYYLITFRDSDNNKRTYKTDDDTLIELNDKTADADELERGDTVTFTVDGETLVEVLVESKTRVYEGILESSVVFRNYPRMELKTSNKRIIELEVDEDASVRRNGRKRDLMDLVKGDVITATVEDDKVVKIVATSIDEDDEGVITEIILGSQNKITILNDDGIERTYTLAPDVDIEIDNDDAEISDLKVDYKVELEIESELVTDIEAEKVEISNSMNGVITKIHKDFDAITIKVVENNGTEHYTVLADDADIMTVSGRDRRFRDLDEDDEVFVYGEDKSEIFDFVADKIIIIKSK</sequence>
<dbReference type="EMBL" id="FUZT01000003">
    <property type="protein sequence ID" value="SKC56680.1"/>
    <property type="molecule type" value="Genomic_DNA"/>
</dbReference>
<protein>
    <submittedName>
        <fullName evidence="3">S-layer homology domain-containing protein</fullName>
    </submittedName>
</protein>
<accession>A0A1T5JZC6</accession>
<evidence type="ECO:0000259" key="2">
    <source>
        <dbReference type="PROSITE" id="PS51272"/>
    </source>
</evidence>
<proteinExistence type="predicted"/>
<keyword evidence="4" id="KW-1185">Reference proteome</keyword>
<dbReference type="PANTHER" id="PTHR43308">
    <property type="entry name" value="OUTER MEMBRANE PROTEIN ALPHA-RELATED"/>
    <property type="match status" value="1"/>
</dbReference>
<evidence type="ECO:0000313" key="3">
    <source>
        <dbReference type="EMBL" id="SKC56680.1"/>
    </source>
</evidence>
<dbReference type="RefSeq" id="WP_079490516.1">
    <property type="nucleotide sequence ID" value="NZ_FUZT01000003.1"/>
</dbReference>
<dbReference type="PANTHER" id="PTHR43308:SF5">
    <property type="entry name" value="S-LAYER PROTEIN _ PEPTIDOGLYCAN ENDO-BETA-N-ACETYLGLUCOSAMINIDASE"/>
    <property type="match status" value="1"/>
</dbReference>
<evidence type="ECO:0000256" key="1">
    <source>
        <dbReference type="ARBA" id="ARBA00022737"/>
    </source>
</evidence>
<dbReference type="PROSITE" id="PS51272">
    <property type="entry name" value="SLH"/>
    <property type="match status" value="2"/>
</dbReference>
<dbReference type="Proteomes" id="UP000190285">
    <property type="component" value="Unassembled WGS sequence"/>
</dbReference>
<feature type="domain" description="SLH" evidence="2">
    <location>
        <begin position="172"/>
        <end position="235"/>
    </location>
</feature>
<organism evidence="3 4">
    <name type="scientific">Maledivibacter halophilus</name>
    <dbReference type="NCBI Taxonomy" id="36842"/>
    <lineage>
        <taxon>Bacteria</taxon>
        <taxon>Bacillati</taxon>
        <taxon>Bacillota</taxon>
        <taxon>Clostridia</taxon>
        <taxon>Peptostreptococcales</taxon>
        <taxon>Caminicellaceae</taxon>
        <taxon>Maledivibacter</taxon>
    </lineage>
</organism>
<dbReference type="OrthoDB" id="2065578at2"/>
<dbReference type="STRING" id="36842.SAMN02194393_01481"/>
<evidence type="ECO:0000313" key="4">
    <source>
        <dbReference type="Proteomes" id="UP000190285"/>
    </source>
</evidence>
<dbReference type="Pfam" id="PF00395">
    <property type="entry name" value="SLH"/>
    <property type="match status" value="2"/>
</dbReference>
<name>A0A1T5JZC6_9FIRM</name>
<dbReference type="InterPro" id="IPR051465">
    <property type="entry name" value="Cell_Envelope_Struct_Comp"/>
</dbReference>
<feature type="domain" description="SLH" evidence="2">
    <location>
        <begin position="27"/>
        <end position="90"/>
    </location>
</feature>
<gene>
    <name evidence="3" type="ORF">SAMN02194393_01481</name>
</gene>